<dbReference type="RefSeq" id="WP_013609164.1">
    <property type="nucleotide sequence ID" value="NC_015153.1"/>
</dbReference>
<proteinExistence type="predicted"/>
<sequence length="78" mass="8168">MKLLELSIFKGIPFLAFLSFPAGLYFFNSSPTKQVGELGGLTARVNLFLEGNGQVGASQSSVSSVDILGGAVQDPTMT</sequence>
<dbReference type="HOGENOM" id="CLU_2618257_0_0_14"/>
<dbReference type="EMBL" id="FQ790233">
    <property type="protein sequence ID" value="CBZ40561.1"/>
    <property type="molecule type" value="Genomic_DNA"/>
</dbReference>
<gene>
    <name evidence="1" type="ORF">MSUIS_04680</name>
</gene>
<accession>F0V1N0</accession>
<dbReference type="KEGG" id="msk:MSUIS_04680"/>
<reference evidence="1 2" key="1">
    <citation type="journal article" date="2011" name="J. Bacteriol.">
        <title>Complete genome sequence of the hemotrophic Mycoplasma suis strain KI3806.</title>
        <authorList>
            <person name="Oehlerking J."/>
            <person name="Kube M."/>
            <person name="Felder K.M."/>
            <person name="Matter D."/>
            <person name="Wittenbrink M.M."/>
            <person name="Schwarzenbach S."/>
            <person name="Kramer M.M."/>
            <person name="Hoelzle K."/>
            <person name="Hoelzle L.E."/>
        </authorList>
    </citation>
    <scope>NUCLEOTIDE SEQUENCE [LARGE SCALE GENOMIC DNA]</scope>
    <source>
        <strain evidence="2">KI_3806</strain>
    </source>
</reference>
<name>F0V1N0_MYCS3</name>
<protein>
    <submittedName>
        <fullName evidence="1">Uncharacterized protein</fullName>
    </submittedName>
</protein>
<evidence type="ECO:0000313" key="1">
    <source>
        <dbReference type="EMBL" id="CBZ40561.1"/>
    </source>
</evidence>
<dbReference type="AlphaFoldDB" id="F0V1N0"/>
<evidence type="ECO:0000313" key="2">
    <source>
        <dbReference type="Proteomes" id="UP000008645"/>
    </source>
</evidence>
<organism evidence="1 2">
    <name type="scientific">Mycoplasma suis (strain KI_3806)</name>
    <dbReference type="NCBI Taxonomy" id="708248"/>
    <lineage>
        <taxon>Bacteria</taxon>
        <taxon>Bacillati</taxon>
        <taxon>Mycoplasmatota</taxon>
        <taxon>Mollicutes</taxon>
        <taxon>Mycoplasmataceae</taxon>
        <taxon>Mycoplasma</taxon>
    </lineage>
</organism>
<dbReference type="Proteomes" id="UP000008645">
    <property type="component" value="Chromosome"/>
</dbReference>